<dbReference type="EMBL" id="SNSC02000033">
    <property type="protein sequence ID" value="TID12814.1"/>
    <property type="molecule type" value="Genomic_DNA"/>
</dbReference>
<evidence type="ECO:0008006" key="4">
    <source>
        <dbReference type="Google" id="ProtNLM"/>
    </source>
</evidence>
<keyword evidence="3" id="KW-1185">Reference proteome</keyword>
<keyword evidence="1" id="KW-0732">Signal</keyword>
<proteinExistence type="predicted"/>
<feature type="chain" id="PRO_5021365215" description="Cell wall galactomannoprotein" evidence="1">
    <location>
        <begin position="18"/>
        <end position="185"/>
    </location>
</feature>
<dbReference type="Pfam" id="PF12296">
    <property type="entry name" value="HsbA"/>
    <property type="match status" value="1"/>
</dbReference>
<dbReference type="Gene3D" id="1.20.1280.140">
    <property type="match status" value="1"/>
</dbReference>
<organism evidence="2 3">
    <name type="scientific">Venturia nashicola</name>
    <dbReference type="NCBI Taxonomy" id="86259"/>
    <lineage>
        <taxon>Eukaryota</taxon>
        <taxon>Fungi</taxon>
        <taxon>Dikarya</taxon>
        <taxon>Ascomycota</taxon>
        <taxon>Pezizomycotina</taxon>
        <taxon>Dothideomycetes</taxon>
        <taxon>Pleosporomycetidae</taxon>
        <taxon>Venturiales</taxon>
        <taxon>Venturiaceae</taxon>
        <taxon>Venturia</taxon>
    </lineage>
</organism>
<dbReference type="AlphaFoldDB" id="A0A4Z1NBW9"/>
<comment type="caution">
    <text evidence="2">The sequence shown here is derived from an EMBL/GenBank/DDBJ whole genome shotgun (WGS) entry which is preliminary data.</text>
</comment>
<protein>
    <recommendedName>
        <fullName evidence="4">Cell wall galactomannoprotein</fullName>
    </recommendedName>
</protein>
<gene>
    <name evidence="2" type="ORF">E6O75_ATG09979</name>
</gene>
<dbReference type="PANTHER" id="PTHR38123:SF6">
    <property type="entry name" value="CELL WALL SERINE-THREONINE-RICH GALACTOMANNOPROTEIN MP1 (AFU_ORTHOLOGUE AFUA_4G03240)"/>
    <property type="match status" value="1"/>
</dbReference>
<name>A0A4Z1NBW9_9PEZI</name>
<reference evidence="2 3" key="1">
    <citation type="submission" date="2019-04" db="EMBL/GenBank/DDBJ databases">
        <title>High contiguity whole genome sequence and gene annotation resource for two Venturia nashicola isolates.</title>
        <authorList>
            <person name="Prokchorchik M."/>
            <person name="Won K."/>
            <person name="Lee Y."/>
            <person name="Choi E.D."/>
            <person name="Segonzac C."/>
            <person name="Sohn K.H."/>
        </authorList>
    </citation>
    <scope>NUCLEOTIDE SEQUENCE [LARGE SCALE GENOMIC DNA]</scope>
    <source>
        <strain evidence="2 3">PRI2</strain>
    </source>
</reference>
<dbReference type="InterPro" id="IPR021054">
    <property type="entry name" value="Cell_wall_mannoprotein_1"/>
</dbReference>
<dbReference type="GO" id="GO:0005576">
    <property type="term" value="C:extracellular region"/>
    <property type="evidence" value="ECO:0007669"/>
    <property type="project" value="TreeGrafter"/>
</dbReference>
<dbReference type="PANTHER" id="PTHR38123">
    <property type="entry name" value="CELL WALL SERINE-THREONINE-RICH GALACTOMANNOPROTEIN MP1 (AFU_ORTHOLOGUE AFUA_4G03240)"/>
    <property type="match status" value="1"/>
</dbReference>
<dbReference type="Proteomes" id="UP000298493">
    <property type="component" value="Unassembled WGS sequence"/>
</dbReference>
<feature type="signal peptide" evidence="1">
    <location>
        <begin position="1"/>
        <end position="17"/>
    </location>
</feature>
<evidence type="ECO:0000313" key="2">
    <source>
        <dbReference type="EMBL" id="TID12814.1"/>
    </source>
</evidence>
<evidence type="ECO:0000256" key="1">
    <source>
        <dbReference type="SAM" id="SignalP"/>
    </source>
</evidence>
<accession>A0A4Z1NBW9</accession>
<evidence type="ECO:0000313" key="3">
    <source>
        <dbReference type="Proteomes" id="UP000298493"/>
    </source>
</evidence>
<sequence length="185" mass="19235">MLYKCTLMVGFAALALAAPTRKVNAEYQGHLAMIDLTETFDHLFTALDAMTAHVTKFSGDMAGVDLIVADADSLQKAIQKGAAQIKASRAIAIPDIINILGPVTVMQSQVGGIVDELGKQKAAITTAGGKDKIKAALQAEKDAADGLVASIKANLPLPALTGQVAGPIAATITDQLVRGVKEWTK</sequence>